<dbReference type="Proteomes" id="UP000275078">
    <property type="component" value="Unassembled WGS sequence"/>
</dbReference>
<proteinExistence type="predicted"/>
<reference evidence="2 3" key="1">
    <citation type="journal article" date="2018" name="Nat. Ecol. Evol.">
        <title>Pezizomycetes genomes reveal the molecular basis of ectomycorrhizal truffle lifestyle.</title>
        <authorList>
            <person name="Murat C."/>
            <person name="Payen T."/>
            <person name="Noel B."/>
            <person name="Kuo A."/>
            <person name="Morin E."/>
            <person name="Chen J."/>
            <person name="Kohler A."/>
            <person name="Krizsan K."/>
            <person name="Balestrini R."/>
            <person name="Da Silva C."/>
            <person name="Montanini B."/>
            <person name="Hainaut M."/>
            <person name="Levati E."/>
            <person name="Barry K.W."/>
            <person name="Belfiori B."/>
            <person name="Cichocki N."/>
            <person name="Clum A."/>
            <person name="Dockter R.B."/>
            <person name="Fauchery L."/>
            <person name="Guy J."/>
            <person name="Iotti M."/>
            <person name="Le Tacon F."/>
            <person name="Lindquist E.A."/>
            <person name="Lipzen A."/>
            <person name="Malagnac F."/>
            <person name="Mello A."/>
            <person name="Molinier V."/>
            <person name="Miyauchi S."/>
            <person name="Poulain J."/>
            <person name="Riccioni C."/>
            <person name="Rubini A."/>
            <person name="Sitrit Y."/>
            <person name="Splivallo R."/>
            <person name="Traeger S."/>
            <person name="Wang M."/>
            <person name="Zifcakova L."/>
            <person name="Wipf D."/>
            <person name="Zambonelli A."/>
            <person name="Paolocci F."/>
            <person name="Nowrousian M."/>
            <person name="Ottonello S."/>
            <person name="Baldrian P."/>
            <person name="Spatafora J.W."/>
            <person name="Henrissat B."/>
            <person name="Nagy L.G."/>
            <person name="Aury J.M."/>
            <person name="Wincker P."/>
            <person name="Grigoriev I.V."/>
            <person name="Bonfante P."/>
            <person name="Martin F.M."/>
        </authorList>
    </citation>
    <scope>NUCLEOTIDE SEQUENCE [LARGE SCALE GENOMIC DNA]</scope>
    <source>
        <strain evidence="2 3">RN42</strain>
    </source>
</reference>
<evidence type="ECO:0000256" key="1">
    <source>
        <dbReference type="SAM" id="MobiDB-lite"/>
    </source>
</evidence>
<protein>
    <submittedName>
        <fullName evidence="2">Uncharacterized protein</fullName>
    </submittedName>
</protein>
<evidence type="ECO:0000313" key="3">
    <source>
        <dbReference type="Proteomes" id="UP000275078"/>
    </source>
</evidence>
<feature type="compositionally biased region" description="Low complexity" evidence="1">
    <location>
        <begin position="574"/>
        <end position="593"/>
    </location>
</feature>
<organism evidence="2 3">
    <name type="scientific">Ascobolus immersus RN42</name>
    <dbReference type="NCBI Taxonomy" id="1160509"/>
    <lineage>
        <taxon>Eukaryota</taxon>
        <taxon>Fungi</taxon>
        <taxon>Dikarya</taxon>
        <taxon>Ascomycota</taxon>
        <taxon>Pezizomycotina</taxon>
        <taxon>Pezizomycetes</taxon>
        <taxon>Pezizales</taxon>
        <taxon>Ascobolaceae</taxon>
        <taxon>Ascobolus</taxon>
    </lineage>
</organism>
<gene>
    <name evidence="2" type="ORF">BJ508DRAFT_312871</name>
</gene>
<name>A0A3N4HXL3_ASCIM</name>
<dbReference type="AlphaFoldDB" id="A0A3N4HXL3"/>
<evidence type="ECO:0000313" key="2">
    <source>
        <dbReference type="EMBL" id="RPA74424.1"/>
    </source>
</evidence>
<feature type="region of interest" description="Disordered" evidence="1">
    <location>
        <begin position="556"/>
        <end position="593"/>
    </location>
</feature>
<sequence>MYSTPTASTCEAQMLQRVGGRGSAHDCKSHRAVRPYCQKQITFTEQDGTRNPFELFDLVSAPFADEEHYPTEDARMKFSVFPATTAVSEFLKASPDSIRSKLLEELNSHHTLDWKCLPFHYLPTGGTPGNGGYLGDIAAAIKLFHVNVLPGILEMDAKMRRGLAQPSEQYLSAIALLEGFRRELVDGNARQPSLFLRDRHEVWRGRELEKLGLGEADDMCDLDRLKHLVLLRLYKDTGNEQNIRRRLRTTLSALIQAHKLEIEHMPHCSFLEDNRTRFWKELVAAIPFVSLNNAEGHITSEGGFQPVSLFSPRGPESEFLRRMLGPVSLRATARPNAASAHQPTPIPTSSGYFGNPPFVPNGTPHVRRHTEKLAGRNSDYHVPSLPVELPPPETYDRYGDPIHRDPYLQPPAQFIPTGSSTPGGSVPIHYRPRRTRTEHGTPQTELPYASPHPYSAKYGQSGERYSRTTLGAHIPPPPVVPLVPGNVTIEPAGVSFALPSVQPLSSRLAQHQSNAGAGFANRGTGYSHSPAATVPPTLGSRTGLFGEEQIHGTIWEGDASSRGNSGARNFSAYGSGSTSRRSPPSTNSYYRSR</sequence>
<keyword evidence="3" id="KW-1185">Reference proteome</keyword>
<accession>A0A3N4HXL3</accession>
<dbReference type="EMBL" id="ML119790">
    <property type="protein sequence ID" value="RPA74424.1"/>
    <property type="molecule type" value="Genomic_DNA"/>
</dbReference>